<dbReference type="InterPro" id="IPR011335">
    <property type="entry name" value="Restrct_endonuc-II-like"/>
</dbReference>
<dbReference type="RefSeq" id="WP_117532640.1">
    <property type="nucleotide sequence ID" value="NZ_QUSM01000006.1"/>
</dbReference>
<feature type="domain" description="Restriction endonuclease type IV Mrr" evidence="1">
    <location>
        <begin position="26"/>
        <end position="140"/>
    </location>
</feature>
<dbReference type="PANTHER" id="PTHR30015:SF7">
    <property type="entry name" value="TYPE IV METHYL-DIRECTED RESTRICTION ENZYME ECOKMRR"/>
    <property type="match status" value="1"/>
</dbReference>
<dbReference type="AlphaFoldDB" id="A0A3E3DWB6"/>
<dbReference type="Proteomes" id="UP000261212">
    <property type="component" value="Unassembled WGS sequence"/>
</dbReference>
<gene>
    <name evidence="2" type="ORF">DW687_10100</name>
</gene>
<proteinExistence type="predicted"/>
<organism evidence="2 3">
    <name type="scientific">Anaerofustis stercorihominis</name>
    <dbReference type="NCBI Taxonomy" id="214853"/>
    <lineage>
        <taxon>Bacteria</taxon>
        <taxon>Bacillati</taxon>
        <taxon>Bacillota</taxon>
        <taxon>Clostridia</taxon>
        <taxon>Eubacteriales</taxon>
        <taxon>Eubacteriaceae</taxon>
        <taxon>Anaerofustis</taxon>
    </lineage>
</organism>
<dbReference type="EMBL" id="QUSM01000006">
    <property type="protein sequence ID" value="RGD73376.1"/>
    <property type="molecule type" value="Genomic_DNA"/>
</dbReference>
<sequence length="270" mass="31257">MNVIDLNDKDYEELIFKFYTYFKNAFDFEKFLKPFLTTNGLDEVTVTRRTRDGGIDLIGKRRGLGGFSNEDDVKYYVQAKRNNPKNKVDVKKIRELRGVMPSSTKGLFITTSDFTKNAKEEALKDSFRPIILINGKRLIDNCIDNELGMLYKPVFSKISIDNLISREKELTKNISDSIHVEKLISKNDIRARILPIPSVILETIPPKSNKLKVYINKKEEILNINWERKYLGGITKIYRDNGIITSENSFSTCISDWRIKGDKIIIEFLK</sequence>
<reference evidence="2 3" key="1">
    <citation type="submission" date="2018-08" db="EMBL/GenBank/DDBJ databases">
        <title>A genome reference for cultivated species of the human gut microbiota.</title>
        <authorList>
            <person name="Zou Y."/>
            <person name="Xue W."/>
            <person name="Luo G."/>
        </authorList>
    </citation>
    <scope>NUCLEOTIDE SEQUENCE [LARGE SCALE GENOMIC DNA]</scope>
    <source>
        <strain evidence="2 3">AM25-6</strain>
    </source>
</reference>
<dbReference type="InterPro" id="IPR011856">
    <property type="entry name" value="tRNA_endonuc-like_dom_sf"/>
</dbReference>
<dbReference type="GO" id="GO:0015666">
    <property type="term" value="F:restriction endodeoxyribonuclease activity"/>
    <property type="evidence" value="ECO:0007669"/>
    <property type="project" value="TreeGrafter"/>
</dbReference>
<dbReference type="Pfam" id="PF04471">
    <property type="entry name" value="Mrr_cat"/>
    <property type="match status" value="1"/>
</dbReference>
<protein>
    <submittedName>
        <fullName evidence="2">Restriction endonuclease</fullName>
    </submittedName>
</protein>
<keyword evidence="2" id="KW-0540">Nuclease</keyword>
<dbReference type="GO" id="GO:0003677">
    <property type="term" value="F:DNA binding"/>
    <property type="evidence" value="ECO:0007669"/>
    <property type="project" value="InterPro"/>
</dbReference>
<comment type="caution">
    <text evidence="2">The sequence shown here is derived from an EMBL/GenBank/DDBJ whole genome shotgun (WGS) entry which is preliminary data.</text>
</comment>
<keyword evidence="2" id="KW-0378">Hydrolase</keyword>
<dbReference type="GO" id="GO:0009307">
    <property type="term" value="P:DNA restriction-modification system"/>
    <property type="evidence" value="ECO:0007669"/>
    <property type="project" value="InterPro"/>
</dbReference>
<dbReference type="Gene3D" id="3.40.1350.10">
    <property type="match status" value="1"/>
</dbReference>
<dbReference type="SUPFAM" id="SSF52980">
    <property type="entry name" value="Restriction endonuclease-like"/>
    <property type="match status" value="1"/>
</dbReference>
<evidence type="ECO:0000259" key="1">
    <source>
        <dbReference type="Pfam" id="PF04471"/>
    </source>
</evidence>
<keyword evidence="2" id="KW-0255">Endonuclease</keyword>
<dbReference type="InterPro" id="IPR007560">
    <property type="entry name" value="Restrct_endonuc_IV_Mrr"/>
</dbReference>
<accession>A0A3E3DWB6</accession>
<evidence type="ECO:0000313" key="2">
    <source>
        <dbReference type="EMBL" id="RGD73376.1"/>
    </source>
</evidence>
<dbReference type="InterPro" id="IPR052906">
    <property type="entry name" value="Type_IV_Methyl-Rstrct_Enzyme"/>
</dbReference>
<evidence type="ECO:0000313" key="3">
    <source>
        <dbReference type="Proteomes" id="UP000261212"/>
    </source>
</evidence>
<dbReference type="PANTHER" id="PTHR30015">
    <property type="entry name" value="MRR RESTRICTION SYSTEM PROTEIN"/>
    <property type="match status" value="1"/>
</dbReference>
<name>A0A3E3DWB6_9FIRM</name>